<name>Q111F8_TRIEI</name>
<dbReference type="KEGG" id="ter:Tery_2675"/>
<dbReference type="PANTHER" id="PTHR12788:SF10">
    <property type="entry name" value="PROTEIN-TYROSINE SULFOTRANSFERASE"/>
    <property type="match status" value="1"/>
</dbReference>
<organism evidence="2">
    <name type="scientific">Trichodesmium erythraeum (strain IMS101)</name>
    <dbReference type="NCBI Taxonomy" id="203124"/>
    <lineage>
        <taxon>Bacteria</taxon>
        <taxon>Bacillati</taxon>
        <taxon>Cyanobacteriota</taxon>
        <taxon>Cyanophyceae</taxon>
        <taxon>Oscillatoriophycideae</taxon>
        <taxon>Oscillatoriales</taxon>
        <taxon>Microcoleaceae</taxon>
        <taxon>Trichodesmium</taxon>
    </lineage>
</organism>
<protein>
    <submittedName>
        <fullName evidence="2">Sulfotransferase</fullName>
    </submittedName>
</protein>
<dbReference type="RefSeq" id="WP_011612228.1">
    <property type="nucleotide sequence ID" value="NC_008312.1"/>
</dbReference>
<dbReference type="eggNOG" id="COG0615">
    <property type="taxonomic scope" value="Bacteria"/>
</dbReference>
<dbReference type="GO" id="GO:0008476">
    <property type="term" value="F:protein-tyrosine sulfotransferase activity"/>
    <property type="evidence" value="ECO:0007669"/>
    <property type="project" value="InterPro"/>
</dbReference>
<gene>
    <name evidence="2" type="ordered locus">Tery_2675</name>
</gene>
<dbReference type="HOGENOM" id="CLU_046916_1_0_3"/>
<proteinExistence type="predicted"/>
<keyword evidence="1 2" id="KW-0808">Transferase</keyword>
<dbReference type="PANTHER" id="PTHR12788">
    <property type="entry name" value="PROTEIN-TYROSINE SULFOTRANSFERASE 2"/>
    <property type="match status" value="1"/>
</dbReference>
<sequence length="344" mass="39711">MTSKLPIIMIGTQRSGSNLLRLILNEISIIAAPHPPHIIQRLMPLLFTYGDLSVSKNFKQLVNDTCQLIKLNPVPWERIKFDRNNILSRCMENTLVAVFSSVYDIYAEAWDAKIWCCKSLANVHYFPQINAYLPNAKYLYLYRDGRDVAVSFKEAVVGQKHFFHIAQQWRKDQHAALKIKKQLRGEQFFSLSYEDLINSPELSLYNLCGFLELEFSPTMLDFYNSREASNTSSSSTLWSNVSKPIIKKNSNKFLSKATKEEVKIFESVAGDVLDSLGYERNQTNMGEFRTFSQEEIAQFDLQNEKAKAQVRDMIDVKDKKRREQQLSLLEAIKSRCSLIDSKTY</sequence>
<accession>Q111F8</accession>
<dbReference type="Pfam" id="PF13469">
    <property type="entry name" value="Sulfotransfer_3"/>
    <property type="match status" value="1"/>
</dbReference>
<dbReference type="SUPFAM" id="SSF52540">
    <property type="entry name" value="P-loop containing nucleoside triphosphate hydrolases"/>
    <property type="match status" value="1"/>
</dbReference>
<dbReference type="STRING" id="203124.Tery_2675"/>
<dbReference type="EMBL" id="CP000393">
    <property type="protein sequence ID" value="ABG51866.1"/>
    <property type="molecule type" value="Genomic_DNA"/>
</dbReference>
<dbReference type="Gene3D" id="3.40.50.300">
    <property type="entry name" value="P-loop containing nucleotide triphosphate hydrolases"/>
    <property type="match status" value="1"/>
</dbReference>
<evidence type="ECO:0000256" key="1">
    <source>
        <dbReference type="ARBA" id="ARBA00022679"/>
    </source>
</evidence>
<dbReference type="InterPro" id="IPR027417">
    <property type="entry name" value="P-loop_NTPase"/>
</dbReference>
<reference evidence="2" key="1">
    <citation type="submission" date="2006-06" db="EMBL/GenBank/DDBJ databases">
        <title>Complete sequence of Trichodesmium erythraeum IMS101.</title>
        <authorList>
            <consortium name="US DOE Joint Genome Institute"/>
            <person name="Copeland A."/>
            <person name="Lucas S."/>
            <person name="Lapidus A."/>
            <person name="Barry K."/>
            <person name="Detter J.C."/>
            <person name="Glavina del Rio T."/>
            <person name="Hammon N."/>
            <person name="Israni S."/>
            <person name="Dalin E."/>
            <person name="Tice H."/>
            <person name="Pitluck S."/>
            <person name="Kiss H."/>
            <person name="Munk A.C."/>
            <person name="Brettin T."/>
            <person name="Bruce D."/>
            <person name="Han C."/>
            <person name="Tapia R."/>
            <person name="Gilna P."/>
            <person name="Schmutz J."/>
            <person name="Larimer F."/>
            <person name="Land M."/>
            <person name="Hauser L."/>
            <person name="Kyrpides N."/>
            <person name="Kim E."/>
            <person name="Richardson P."/>
        </authorList>
    </citation>
    <scope>NUCLEOTIDE SEQUENCE [LARGE SCALE GENOMIC DNA]</scope>
    <source>
        <strain evidence="2">IMS101</strain>
    </source>
</reference>
<evidence type="ECO:0000313" key="2">
    <source>
        <dbReference type="EMBL" id="ABG51866.1"/>
    </source>
</evidence>
<dbReference type="AlphaFoldDB" id="Q111F8"/>
<dbReference type="InterPro" id="IPR026634">
    <property type="entry name" value="TPST-like"/>
</dbReference>